<dbReference type="FunFam" id="2.20.28.20:FF:000001">
    <property type="entry name" value="Methionine--tRNA ligase"/>
    <property type="match status" value="1"/>
</dbReference>
<comment type="subunit">
    <text evidence="11">Monomer.</text>
</comment>
<dbReference type="CDD" id="cd00814">
    <property type="entry name" value="MetRS_core"/>
    <property type="match status" value="1"/>
</dbReference>
<feature type="binding site" evidence="11">
    <location>
        <position position="144"/>
    </location>
    <ligand>
        <name>Zn(2+)</name>
        <dbReference type="ChEBI" id="CHEBI:29105"/>
    </ligand>
</feature>
<evidence type="ECO:0000256" key="5">
    <source>
        <dbReference type="ARBA" id="ARBA00022598"/>
    </source>
</evidence>
<keyword evidence="6 11" id="KW-0547">Nucleotide-binding</keyword>
<feature type="binding site" evidence="11">
    <location>
        <position position="353"/>
    </location>
    <ligand>
        <name>ATP</name>
        <dbReference type="ChEBI" id="CHEBI:30616"/>
    </ligand>
</feature>
<protein>
    <recommendedName>
        <fullName evidence="11">Methionine--tRNA ligase</fullName>
        <ecNumber evidence="11">6.1.1.10</ecNumber>
    </recommendedName>
    <alternativeName>
        <fullName evidence="11">Methionyl-tRNA synthetase</fullName>
        <shortName evidence="11">MetRS</shortName>
    </alternativeName>
</protein>
<evidence type="ECO:0000256" key="3">
    <source>
        <dbReference type="ARBA" id="ARBA00008258"/>
    </source>
</evidence>
<dbReference type="GO" id="GO:0046872">
    <property type="term" value="F:metal ion binding"/>
    <property type="evidence" value="ECO:0007669"/>
    <property type="project" value="UniProtKB-KW"/>
</dbReference>
<keyword evidence="5 11" id="KW-0436">Ligase</keyword>
<dbReference type="Proteomes" id="UP000515275">
    <property type="component" value="Chromosome"/>
</dbReference>
<comment type="function">
    <text evidence="1 11">Is required not only for elongation of protein synthesis but also for the initiation of all mRNA translation through initiator tRNA(fMet) aminoacylation.</text>
</comment>
<dbReference type="RefSeq" id="WP_185770146.1">
    <property type="nucleotide sequence ID" value="NZ_CP046883.1"/>
</dbReference>
<dbReference type="EC" id="6.1.1.10" evidence="11"/>
<dbReference type="Gene3D" id="2.20.28.20">
    <property type="entry name" value="Methionyl-tRNA synthetase, Zn-domain"/>
    <property type="match status" value="1"/>
</dbReference>
<evidence type="ECO:0000256" key="8">
    <source>
        <dbReference type="ARBA" id="ARBA00022917"/>
    </source>
</evidence>
<dbReference type="GO" id="GO:0004825">
    <property type="term" value="F:methionine-tRNA ligase activity"/>
    <property type="evidence" value="ECO:0007669"/>
    <property type="project" value="UniProtKB-UniRule"/>
</dbReference>
<dbReference type="SUPFAM" id="SSF52374">
    <property type="entry name" value="Nucleotidylyl transferase"/>
    <property type="match status" value="1"/>
</dbReference>
<reference evidence="12 13" key="1">
    <citation type="submission" date="2019-12" db="EMBL/GenBank/DDBJ databases">
        <title>Corynebacterium sp. nov., isolated from feces of the Anser Albifrons in China.</title>
        <authorList>
            <person name="Liu Q."/>
        </authorList>
    </citation>
    <scope>NUCLEOTIDE SEQUENCE [LARGE SCALE GENOMIC DNA]</scope>
    <source>
        <strain evidence="12 13">23H37-10</strain>
    </source>
</reference>
<dbReference type="CDD" id="cd07957">
    <property type="entry name" value="Anticodon_Ia_Met"/>
    <property type="match status" value="1"/>
</dbReference>
<dbReference type="Gene3D" id="1.10.730.10">
    <property type="entry name" value="Isoleucyl-tRNA Synthetase, Domain 1"/>
    <property type="match status" value="1"/>
</dbReference>
<evidence type="ECO:0000256" key="2">
    <source>
        <dbReference type="ARBA" id="ARBA00004496"/>
    </source>
</evidence>
<gene>
    <name evidence="11" type="primary">metG</name>
    <name evidence="12" type="ORF">GP473_06770</name>
</gene>
<keyword evidence="11" id="KW-0479">Metal-binding</keyword>
<dbReference type="PANTHER" id="PTHR45765">
    <property type="entry name" value="METHIONINE--TRNA LIGASE"/>
    <property type="match status" value="1"/>
</dbReference>
<dbReference type="InterPro" id="IPR015413">
    <property type="entry name" value="Methionyl/Leucyl_tRNA_Synth"/>
</dbReference>
<dbReference type="InterPro" id="IPR009080">
    <property type="entry name" value="tRNAsynth_Ia_anticodon-bd"/>
</dbReference>
<feature type="short sequence motif" description="'KMSKS' region" evidence="11">
    <location>
        <begin position="350"/>
        <end position="354"/>
    </location>
</feature>
<evidence type="ECO:0000256" key="1">
    <source>
        <dbReference type="ARBA" id="ARBA00003314"/>
    </source>
</evidence>
<comment type="similarity">
    <text evidence="3 11">Belongs to the class-I aminoacyl-tRNA synthetase family. MetG type 1 subfamily.</text>
</comment>
<accession>A0A7G7YPH5</accession>
<dbReference type="InterPro" id="IPR014729">
    <property type="entry name" value="Rossmann-like_a/b/a_fold"/>
</dbReference>
<dbReference type="HAMAP" id="MF_00098">
    <property type="entry name" value="Met_tRNA_synth_type1"/>
    <property type="match status" value="1"/>
</dbReference>
<keyword evidence="7 11" id="KW-0067">ATP-binding</keyword>
<comment type="cofactor">
    <cofactor evidence="11">
        <name>Zn(2+)</name>
        <dbReference type="ChEBI" id="CHEBI:29105"/>
    </cofactor>
    <text evidence="11">Binds 1 zinc ion per subunit.</text>
</comment>
<dbReference type="AlphaFoldDB" id="A0A7G7YPH5"/>
<sequence>MSTRVLTSVAWPYANGPRHIGHVAGFGVPSDVFARYQRMVGNDVLMVSGTDEHGTPLLVQAEKEGVSVQELADRYNRVIVEDLVGLGLSYDLFTRTTTRNHYAVVQDLFRGLNDNGYMVKETTRGAISPSTGRTLPDRYIEGTCPICGATDARGDQCDNCGNQLDPADLINPRSKINGETPEFVDTEHFMLDLPALADALSEWLKDRTDWRPNVLKFSLNLLKDVRPRSMTRDIDWGIPVPIEGWQDNNAKKLYVWFDAVVGYLSASIEWAWRTGDPEAWRQWWNDPEAVSYYFMGKDNITFHSQIWPAELLGYQGAGSKGGSAGDLAQPQLNLPTEVVSSEFLTMSGSKFSSSKGVVIYVRDFLRDFGPDPLRYFIAMAGPETTDTDFTWDEFVRRINGELANEWGNLVNRTVSMAYKNFGEIPAPGEFTAEDRALLDEAAAAFDIVGQHVAKSRFKAGITEAMRIAGRANQYIAAMEPWKLAKDDSQRERLATVLYVALQVVSDVNTLLTPYLPFSAQKIYETLGGEDIWAAQPQVVEVTDNSPRVPVGVGLPEEGRTYPVIMGNYAEQKATWSRIDLEPGVALSKPKPLFKKLDAELAETGPEWAPVQK</sequence>
<dbReference type="SUPFAM" id="SSF47323">
    <property type="entry name" value="Anticodon-binding domain of a subclass of class I aminoacyl-tRNA synthetases"/>
    <property type="match status" value="1"/>
</dbReference>
<dbReference type="InterPro" id="IPR041872">
    <property type="entry name" value="Anticodon_Met"/>
</dbReference>
<dbReference type="Pfam" id="PF19303">
    <property type="entry name" value="Anticodon_3"/>
    <property type="match status" value="1"/>
</dbReference>
<dbReference type="NCBIfam" id="TIGR00398">
    <property type="entry name" value="metG"/>
    <property type="match status" value="1"/>
</dbReference>
<dbReference type="KEGG" id="cans:GP473_06770"/>
<name>A0A7G7YPH5_9CORY</name>
<dbReference type="Pfam" id="PF09334">
    <property type="entry name" value="tRNA-synt_1g"/>
    <property type="match status" value="1"/>
</dbReference>
<keyword evidence="9 11" id="KW-0030">Aminoacyl-tRNA synthetase</keyword>
<dbReference type="EMBL" id="CP046883">
    <property type="protein sequence ID" value="QNH96395.1"/>
    <property type="molecule type" value="Genomic_DNA"/>
</dbReference>
<keyword evidence="4 11" id="KW-0963">Cytoplasm</keyword>
<dbReference type="GO" id="GO:0006431">
    <property type="term" value="P:methionyl-tRNA aminoacylation"/>
    <property type="evidence" value="ECO:0007669"/>
    <property type="project" value="UniProtKB-UniRule"/>
</dbReference>
<keyword evidence="11" id="KW-0862">Zinc</keyword>
<dbReference type="GO" id="GO:0005829">
    <property type="term" value="C:cytosol"/>
    <property type="evidence" value="ECO:0007669"/>
    <property type="project" value="TreeGrafter"/>
</dbReference>
<keyword evidence="13" id="KW-1185">Reference proteome</keyword>
<keyword evidence="8 11" id="KW-0648">Protein biosynthesis</keyword>
<dbReference type="SUPFAM" id="SSF57770">
    <property type="entry name" value="Methionyl-tRNA synthetase (MetRS), Zn-domain"/>
    <property type="match status" value="1"/>
</dbReference>
<dbReference type="PANTHER" id="PTHR45765:SF1">
    <property type="entry name" value="METHIONINE--TRNA LIGASE, CYTOPLASMIC"/>
    <property type="match status" value="1"/>
</dbReference>
<comment type="subcellular location">
    <subcellularLocation>
        <location evidence="2 11">Cytoplasm</location>
    </subcellularLocation>
</comment>
<dbReference type="GO" id="GO:0005524">
    <property type="term" value="F:ATP binding"/>
    <property type="evidence" value="ECO:0007669"/>
    <property type="project" value="UniProtKB-UniRule"/>
</dbReference>
<dbReference type="InterPro" id="IPR023458">
    <property type="entry name" value="Met-tRNA_ligase_1"/>
</dbReference>
<evidence type="ECO:0000313" key="13">
    <source>
        <dbReference type="Proteomes" id="UP000515275"/>
    </source>
</evidence>
<dbReference type="PRINTS" id="PR01041">
    <property type="entry name" value="TRNASYNTHMET"/>
</dbReference>
<dbReference type="Gene3D" id="3.40.50.620">
    <property type="entry name" value="HUPs"/>
    <property type="match status" value="1"/>
</dbReference>
<proteinExistence type="inferred from homology"/>
<evidence type="ECO:0000313" key="12">
    <source>
        <dbReference type="EMBL" id="QNH96395.1"/>
    </source>
</evidence>
<dbReference type="InterPro" id="IPR029038">
    <property type="entry name" value="MetRS_Zn"/>
</dbReference>
<dbReference type="InterPro" id="IPR033911">
    <property type="entry name" value="MetRS_core"/>
</dbReference>
<feature type="short sequence motif" description="'HIGH' region" evidence="11">
    <location>
        <begin position="12"/>
        <end position="22"/>
    </location>
</feature>
<evidence type="ECO:0000256" key="9">
    <source>
        <dbReference type="ARBA" id="ARBA00023146"/>
    </source>
</evidence>
<feature type="binding site" evidence="11">
    <location>
        <position position="160"/>
    </location>
    <ligand>
        <name>Zn(2+)</name>
        <dbReference type="ChEBI" id="CHEBI:29105"/>
    </ligand>
</feature>
<evidence type="ECO:0000256" key="4">
    <source>
        <dbReference type="ARBA" id="ARBA00022490"/>
    </source>
</evidence>
<evidence type="ECO:0000256" key="10">
    <source>
        <dbReference type="ARBA" id="ARBA00047364"/>
    </source>
</evidence>
<evidence type="ECO:0000256" key="6">
    <source>
        <dbReference type="ARBA" id="ARBA00022741"/>
    </source>
</evidence>
<feature type="binding site" evidence="11">
    <location>
        <position position="157"/>
    </location>
    <ligand>
        <name>Zn(2+)</name>
        <dbReference type="ChEBI" id="CHEBI:29105"/>
    </ligand>
</feature>
<evidence type="ECO:0000256" key="7">
    <source>
        <dbReference type="ARBA" id="ARBA00022840"/>
    </source>
</evidence>
<comment type="catalytic activity">
    <reaction evidence="10 11">
        <text>tRNA(Met) + L-methionine + ATP = L-methionyl-tRNA(Met) + AMP + diphosphate</text>
        <dbReference type="Rhea" id="RHEA:13481"/>
        <dbReference type="Rhea" id="RHEA-COMP:9667"/>
        <dbReference type="Rhea" id="RHEA-COMP:9698"/>
        <dbReference type="ChEBI" id="CHEBI:30616"/>
        <dbReference type="ChEBI" id="CHEBI:33019"/>
        <dbReference type="ChEBI" id="CHEBI:57844"/>
        <dbReference type="ChEBI" id="CHEBI:78442"/>
        <dbReference type="ChEBI" id="CHEBI:78530"/>
        <dbReference type="ChEBI" id="CHEBI:456215"/>
        <dbReference type="EC" id="6.1.1.10"/>
    </reaction>
</comment>
<organism evidence="12 13">
    <name type="scientific">Corynebacterium anserum</name>
    <dbReference type="NCBI Taxonomy" id="2684406"/>
    <lineage>
        <taxon>Bacteria</taxon>
        <taxon>Bacillati</taxon>
        <taxon>Actinomycetota</taxon>
        <taxon>Actinomycetes</taxon>
        <taxon>Mycobacteriales</taxon>
        <taxon>Corynebacteriaceae</taxon>
        <taxon>Corynebacterium</taxon>
    </lineage>
</organism>
<dbReference type="InterPro" id="IPR014758">
    <property type="entry name" value="Met-tRNA_synth"/>
</dbReference>
<evidence type="ECO:0000256" key="11">
    <source>
        <dbReference type="HAMAP-Rule" id="MF_00098"/>
    </source>
</evidence>
<feature type="binding site" evidence="11">
    <location>
        <position position="147"/>
    </location>
    <ligand>
        <name>Zn(2+)</name>
        <dbReference type="ChEBI" id="CHEBI:29105"/>
    </ligand>
</feature>